<evidence type="ECO:0008006" key="3">
    <source>
        <dbReference type="Google" id="ProtNLM"/>
    </source>
</evidence>
<proteinExistence type="predicted"/>
<protein>
    <recommendedName>
        <fullName evidence="3">SAV-6107-like HEPN domain-containing protein</fullName>
    </recommendedName>
</protein>
<evidence type="ECO:0000313" key="1">
    <source>
        <dbReference type="EMBL" id="GAA4545647.1"/>
    </source>
</evidence>
<reference evidence="2" key="1">
    <citation type="journal article" date="2019" name="Int. J. Syst. Evol. Microbiol.">
        <title>The Global Catalogue of Microorganisms (GCM) 10K type strain sequencing project: providing services to taxonomists for standard genome sequencing and annotation.</title>
        <authorList>
            <consortium name="The Broad Institute Genomics Platform"/>
            <consortium name="The Broad Institute Genome Sequencing Center for Infectious Disease"/>
            <person name="Wu L."/>
            <person name="Ma J."/>
        </authorList>
    </citation>
    <scope>NUCLEOTIDE SEQUENCE [LARGE SCALE GENOMIC DNA]</scope>
    <source>
        <strain evidence="2">JCM 17906</strain>
    </source>
</reference>
<keyword evidence="2" id="KW-1185">Reference proteome</keyword>
<evidence type="ECO:0000313" key="2">
    <source>
        <dbReference type="Proteomes" id="UP001501598"/>
    </source>
</evidence>
<dbReference type="RefSeq" id="WP_345416610.1">
    <property type="nucleotide sequence ID" value="NZ_BAABGT010000032.1"/>
</dbReference>
<name>A0ABP8RSJ0_9PSEU</name>
<comment type="caution">
    <text evidence="1">The sequence shown here is derived from an EMBL/GenBank/DDBJ whole genome shotgun (WGS) entry which is preliminary data.</text>
</comment>
<gene>
    <name evidence="1" type="ORF">GCM10023175_25890</name>
</gene>
<sequence length="114" mass="12300">MIEWLDGEPDEPGDVADALPLFVVLAGRTGEGVTAQFDPDPRVRDRLAAVNLARTEWYAEHPGYGGWQGRAHAEREALAAHGLSETDTAEAEAALGAAIEAFRAWLLDGRGEFL</sequence>
<organism evidence="1 2">
    <name type="scientific">Pseudonocardia xishanensis</name>
    <dbReference type="NCBI Taxonomy" id="630995"/>
    <lineage>
        <taxon>Bacteria</taxon>
        <taxon>Bacillati</taxon>
        <taxon>Actinomycetota</taxon>
        <taxon>Actinomycetes</taxon>
        <taxon>Pseudonocardiales</taxon>
        <taxon>Pseudonocardiaceae</taxon>
        <taxon>Pseudonocardia</taxon>
    </lineage>
</organism>
<accession>A0ABP8RSJ0</accession>
<dbReference type="Proteomes" id="UP001501598">
    <property type="component" value="Unassembled WGS sequence"/>
</dbReference>
<dbReference type="EMBL" id="BAABGT010000032">
    <property type="protein sequence ID" value="GAA4545647.1"/>
    <property type="molecule type" value="Genomic_DNA"/>
</dbReference>